<comment type="subcellular location">
    <subcellularLocation>
        <location evidence="1">Cell outer membrane</location>
        <topology evidence="1">Multi-pass membrane protein</topology>
    </subcellularLocation>
</comment>
<dbReference type="InterPro" id="IPR039426">
    <property type="entry name" value="TonB-dep_rcpt-like"/>
</dbReference>
<evidence type="ECO:0000256" key="2">
    <source>
        <dbReference type="ARBA" id="ARBA00022448"/>
    </source>
</evidence>
<evidence type="ECO:0000256" key="3">
    <source>
        <dbReference type="ARBA" id="ARBA00022692"/>
    </source>
</evidence>
<dbReference type="EMBL" id="UINC01026809">
    <property type="protein sequence ID" value="SVB04933.1"/>
    <property type="molecule type" value="Genomic_DNA"/>
</dbReference>
<proteinExistence type="predicted"/>
<keyword evidence="2" id="KW-0813">Transport</keyword>
<evidence type="ECO:0000259" key="6">
    <source>
        <dbReference type="Pfam" id="PF25183"/>
    </source>
</evidence>
<feature type="non-terminal residue" evidence="7">
    <location>
        <position position="1"/>
    </location>
</feature>
<accession>A0A382AV66</accession>
<keyword evidence="4" id="KW-0472">Membrane</keyword>
<dbReference type="GO" id="GO:0044718">
    <property type="term" value="P:siderophore transmembrane transport"/>
    <property type="evidence" value="ECO:0007669"/>
    <property type="project" value="TreeGrafter"/>
</dbReference>
<dbReference type="GO" id="GO:0009279">
    <property type="term" value="C:cell outer membrane"/>
    <property type="evidence" value="ECO:0007669"/>
    <property type="project" value="UniProtKB-SubCell"/>
</dbReference>
<dbReference type="InterPro" id="IPR036942">
    <property type="entry name" value="Beta-barrel_TonB_sf"/>
</dbReference>
<dbReference type="InterPro" id="IPR057601">
    <property type="entry name" value="Oar-like_b-barrel"/>
</dbReference>
<organism evidence="7">
    <name type="scientific">marine metagenome</name>
    <dbReference type="NCBI Taxonomy" id="408172"/>
    <lineage>
        <taxon>unclassified sequences</taxon>
        <taxon>metagenomes</taxon>
        <taxon>ecological metagenomes</taxon>
    </lineage>
</organism>
<protein>
    <recommendedName>
        <fullName evidence="6">TonB-dependent transporter Oar-like beta-barrel domain-containing protein</fullName>
    </recommendedName>
</protein>
<dbReference type="SUPFAM" id="SSF56935">
    <property type="entry name" value="Porins"/>
    <property type="match status" value="1"/>
</dbReference>
<dbReference type="Gene3D" id="2.40.170.20">
    <property type="entry name" value="TonB-dependent receptor, beta-barrel domain"/>
    <property type="match status" value="1"/>
</dbReference>
<name>A0A382AV66_9ZZZZ</name>
<feature type="domain" description="TonB-dependent transporter Oar-like beta-barrel" evidence="6">
    <location>
        <begin position="1"/>
        <end position="504"/>
    </location>
</feature>
<evidence type="ECO:0000313" key="7">
    <source>
        <dbReference type="EMBL" id="SVB04933.1"/>
    </source>
</evidence>
<dbReference type="GO" id="GO:0015344">
    <property type="term" value="F:siderophore uptake transmembrane transporter activity"/>
    <property type="evidence" value="ECO:0007669"/>
    <property type="project" value="TreeGrafter"/>
</dbReference>
<dbReference type="Pfam" id="PF25183">
    <property type="entry name" value="OMP_b-brl_4"/>
    <property type="match status" value="1"/>
</dbReference>
<gene>
    <name evidence="7" type="ORF">METZ01_LOCUS157787</name>
</gene>
<evidence type="ECO:0000256" key="4">
    <source>
        <dbReference type="ARBA" id="ARBA00023136"/>
    </source>
</evidence>
<sequence length="511" mass="57075">FADFLLGYPVQARSGIGGRGSEDARTNWLHLYAQDDWRMKDNLTVNFGLRYEINQHMYDVDNRLSSIDFSVPGARYVIASDANGNISPSATELLPLIPIPWVPSSEIGWDRSLLRPSKKRFAPRFGFAYVPDGDGKTVVRGGYGIFLNQWAYSVQTSFARNLPFFYLKQVDMPVTQFVPTSNTRTILSSDPTGSVGGSIMDHDYQVEYTQTWSGGVQRELIPGTIVEVFYMGSYTLGADNSTLHNVPLPGPGSISSRRDVPALSGIRAIRFDGTSIYHAVTFKAERRLRDNLALNTAYTLSRSRDDASSPGATAFEFNVPQDVRNIFPGEQALSSFDHRHQFVGSGSFEFPSLQGSGGWQEDLFGNWRVNGVVTLQSGAPFTVNLVEDRANIGAGPAQRPDLAGDPNLPADQRSPDRWFNTDAFSLQQPFTFGTSPRNSVFAPSYANVDMSLQKSWYLRNGSRLEFRWEIFNVFNRVNFDVPSRFFGSPNFGRIFGALNAREMQFGMRYSF</sequence>
<keyword evidence="5" id="KW-0998">Cell outer membrane</keyword>
<keyword evidence="3" id="KW-0812">Transmembrane</keyword>
<dbReference type="PANTHER" id="PTHR30069:SF46">
    <property type="entry name" value="OAR PROTEIN"/>
    <property type="match status" value="1"/>
</dbReference>
<evidence type="ECO:0000256" key="1">
    <source>
        <dbReference type="ARBA" id="ARBA00004571"/>
    </source>
</evidence>
<dbReference type="AlphaFoldDB" id="A0A382AV66"/>
<reference evidence="7" key="1">
    <citation type="submission" date="2018-05" db="EMBL/GenBank/DDBJ databases">
        <authorList>
            <person name="Lanie J.A."/>
            <person name="Ng W.-L."/>
            <person name="Kazmierczak K.M."/>
            <person name="Andrzejewski T.M."/>
            <person name="Davidsen T.M."/>
            <person name="Wayne K.J."/>
            <person name="Tettelin H."/>
            <person name="Glass J.I."/>
            <person name="Rusch D."/>
            <person name="Podicherti R."/>
            <person name="Tsui H.-C.T."/>
            <person name="Winkler M.E."/>
        </authorList>
    </citation>
    <scope>NUCLEOTIDE SEQUENCE</scope>
</reference>
<dbReference type="PANTHER" id="PTHR30069">
    <property type="entry name" value="TONB-DEPENDENT OUTER MEMBRANE RECEPTOR"/>
    <property type="match status" value="1"/>
</dbReference>
<evidence type="ECO:0000256" key="5">
    <source>
        <dbReference type="ARBA" id="ARBA00023237"/>
    </source>
</evidence>